<comment type="subunit">
    <text evidence="13">Homotetramer.</text>
</comment>
<feature type="domain" description="Dihydrodipicolinate reductase C-terminal" evidence="15">
    <location>
        <begin position="107"/>
        <end position="243"/>
    </location>
</feature>
<evidence type="ECO:0000256" key="7">
    <source>
        <dbReference type="ARBA" id="ARBA00023027"/>
    </source>
</evidence>
<evidence type="ECO:0000256" key="13">
    <source>
        <dbReference type="HAMAP-Rule" id="MF_00102"/>
    </source>
</evidence>
<dbReference type="NCBIfam" id="TIGR00036">
    <property type="entry name" value="dapB"/>
    <property type="match status" value="1"/>
</dbReference>
<dbReference type="AlphaFoldDB" id="A0A1G6T1Q4"/>
<comment type="function">
    <text evidence="13">Catalyzes the conversion of 4-hydroxy-tetrahydrodipicolinate (HTPA) to tetrahydrodipicolinate.</text>
</comment>
<keyword evidence="5 13" id="KW-0220">Diaminopimelate biosynthesis</keyword>
<name>A0A1G6T1Q4_9ACTN</name>
<evidence type="ECO:0000256" key="3">
    <source>
        <dbReference type="ARBA" id="ARBA00022605"/>
    </source>
</evidence>
<proteinExistence type="inferred from homology"/>
<dbReference type="EC" id="1.17.1.8" evidence="10 13"/>
<comment type="subcellular location">
    <subcellularLocation>
        <location evidence="13">Cytoplasm</location>
    </subcellularLocation>
</comment>
<dbReference type="RefSeq" id="WP_091029937.1">
    <property type="nucleotide sequence ID" value="NZ_FNAD01000002.1"/>
</dbReference>
<dbReference type="Gene3D" id="3.30.360.10">
    <property type="entry name" value="Dihydrodipicolinate Reductase, domain 2"/>
    <property type="match status" value="1"/>
</dbReference>
<evidence type="ECO:0000256" key="2">
    <source>
        <dbReference type="ARBA" id="ARBA00022490"/>
    </source>
</evidence>
<comment type="similarity">
    <text evidence="1 13">Belongs to the DapB family.</text>
</comment>
<evidence type="ECO:0000313" key="16">
    <source>
        <dbReference type="EMBL" id="SDD22893.1"/>
    </source>
</evidence>
<dbReference type="InterPro" id="IPR023940">
    <property type="entry name" value="DHDPR_bac"/>
</dbReference>
<gene>
    <name evidence="13" type="primary">dapB</name>
    <name evidence="16" type="ORF">SAMN05216270_102429</name>
</gene>
<dbReference type="GO" id="GO:0050661">
    <property type="term" value="F:NADP binding"/>
    <property type="evidence" value="ECO:0007669"/>
    <property type="project" value="UniProtKB-UniRule"/>
</dbReference>
<feature type="binding site" evidence="13">
    <location>
        <begin position="8"/>
        <end position="13"/>
    </location>
    <ligand>
        <name>NAD(+)</name>
        <dbReference type="ChEBI" id="CHEBI:57540"/>
    </ligand>
</feature>
<dbReference type="PANTHER" id="PTHR20836">
    <property type="entry name" value="DIHYDRODIPICOLINATE REDUCTASE"/>
    <property type="match status" value="1"/>
</dbReference>
<evidence type="ECO:0000256" key="1">
    <source>
        <dbReference type="ARBA" id="ARBA00006642"/>
    </source>
</evidence>
<accession>A0A1G6T1Q4</accession>
<comment type="catalytic activity">
    <reaction evidence="11 13">
        <text>(S)-2,3,4,5-tetrahydrodipicolinate + NADP(+) + H2O = (2S,4S)-4-hydroxy-2,3,4,5-tetrahydrodipicolinate + NADPH + H(+)</text>
        <dbReference type="Rhea" id="RHEA:35331"/>
        <dbReference type="ChEBI" id="CHEBI:15377"/>
        <dbReference type="ChEBI" id="CHEBI:15378"/>
        <dbReference type="ChEBI" id="CHEBI:16845"/>
        <dbReference type="ChEBI" id="CHEBI:57783"/>
        <dbReference type="ChEBI" id="CHEBI:58349"/>
        <dbReference type="ChEBI" id="CHEBI:67139"/>
        <dbReference type="EC" id="1.17.1.8"/>
    </reaction>
</comment>
<comment type="caution">
    <text evidence="13">Lacks conserved residue(s) required for the propagation of feature annotation.</text>
</comment>
<evidence type="ECO:0000256" key="8">
    <source>
        <dbReference type="ARBA" id="ARBA00023154"/>
    </source>
</evidence>
<keyword evidence="8 13" id="KW-0457">Lysine biosynthesis</keyword>
<dbReference type="Proteomes" id="UP000198949">
    <property type="component" value="Unassembled WGS sequence"/>
</dbReference>
<dbReference type="HAMAP" id="MF_00102">
    <property type="entry name" value="DapB"/>
    <property type="match status" value="1"/>
</dbReference>
<dbReference type="SUPFAM" id="SSF51735">
    <property type="entry name" value="NAD(P)-binding Rossmann-fold domains"/>
    <property type="match status" value="1"/>
</dbReference>
<dbReference type="PIRSF" id="PIRSF000161">
    <property type="entry name" value="DHPR"/>
    <property type="match status" value="1"/>
</dbReference>
<dbReference type="InterPro" id="IPR022663">
    <property type="entry name" value="DapB_C"/>
</dbReference>
<dbReference type="InterPro" id="IPR022664">
    <property type="entry name" value="DapB_N_CS"/>
</dbReference>
<dbReference type="STRING" id="58114.SAMN05216270_102429"/>
<dbReference type="GO" id="GO:0005829">
    <property type="term" value="C:cytosol"/>
    <property type="evidence" value="ECO:0007669"/>
    <property type="project" value="TreeGrafter"/>
</dbReference>
<dbReference type="GO" id="GO:0008839">
    <property type="term" value="F:4-hydroxy-tetrahydrodipicolinate reductase"/>
    <property type="evidence" value="ECO:0007669"/>
    <property type="project" value="UniProtKB-UniRule"/>
</dbReference>
<dbReference type="Pfam" id="PF05173">
    <property type="entry name" value="DapB_C"/>
    <property type="match status" value="1"/>
</dbReference>
<keyword evidence="7 13" id="KW-0520">NAD</keyword>
<keyword evidence="6 13" id="KW-0560">Oxidoreductase</keyword>
<reference evidence="17" key="1">
    <citation type="submission" date="2016-10" db="EMBL/GenBank/DDBJ databases">
        <authorList>
            <person name="Varghese N."/>
            <person name="Submissions S."/>
        </authorList>
    </citation>
    <scope>NUCLEOTIDE SEQUENCE [LARGE SCALE GENOMIC DNA]</scope>
    <source>
        <strain evidence="17">CGMCC 4.3516</strain>
    </source>
</reference>
<dbReference type="SUPFAM" id="SSF55347">
    <property type="entry name" value="Glyceraldehyde-3-phosphate dehydrogenase-like, C-terminal domain"/>
    <property type="match status" value="1"/>
</dbReference>
<organism evidence="16 17">
    <name type="scientific">Glycomyces harbinensis</name>
    <dbReference type="NCBI Taxonomy" id="58114"/>
    <lineage>
        <taxon>Bacteria</taxon>
        <taxon>Bacillati</taxon>
        <taxon>Actinomycetota</taxon>
        <taxon>Actinomycetes</taxon>
        <taxon>Glycomycetales</taxon>
        <taxon>Glycomycetaceae</taxon>
        <taxon>Glycomyces</taxon>
    </lineage>
</organism>
<dbReference type="OrthoDB" id="9790352at2"/>
<dbReference type="InterPro" id="IPR036291">
    <property type="entry name" value="NAD(P)-bd_dom_sf"/>
</dbReference>
<dbReference type="GO" id="GO:0051287">
    <property type="term" value="F:NAD binding"/>
    <property type="evidence" value="ECO:0007669"/>
    <property type="project" value="UniProtKB-UniRule"/>
</dbReference>
<evidence type="ECO:0000259" key="15">
    <source>
        <dbReference type="Pfam" id="PF05173"/>
    </source>
</evidence>
<dbReference type="CDD" id="cd02274">
    <property type="entry name" value="DHDPR_N"/>
    <property type="match status" value="1"/>
</dbReference>
<feature type="binding site" evidence="13">
    <location>
        <position position="132"/>
    </location>
    <ligand>
        <name>(S)-2,3,4,5-tetrahydrodipicolinate</name>
        <dbReference type="ChEBI" id="CHEBI:16845"/>
    </ligand>
</feature>
<evidence type="ECO:0000256" key="4">
    <source>
        <dbReference type="ARBA" id="ARBA00022857"/>
    </source>
</evidence>
<keyword evidence="2 13" id="KW-0963">Cytoplasm</keyword>
<evidence type="ECO:0000259" key="14">
    <source>
        <dbReference type="Pfam" id="PF01113"/>
    </source>
</evidence>
<feature type="domain" description="Dihydrodipicolinate reductase N-terminal" evidence="14">
    <location>
        <begin position="2"/>
        <end position="104"/>
    </location>
</feature>
<evidence type="ECO:0000256" key="5">
    <source>
        <dbReference type="ARBA" id="ARBA00022915"/>
    </source>
</evidence>
<comment type="caution">
    <text evidence="13">Was originally thought to be a dihydrodipicolinate reductase (DHDPR), catalyzing the conversion of dihydrodipicolinate to tetrahydrodipicolinate. However, it was shown in E.coli that the substrate of the enzymatic reaction is not dihydrodipicolinate (DHDP) but in fact (2S,4S)-4-hydroxy-2,3,4,5-tetrahydrodipicolinic acid (HTPA), the product released by the DapA-catalyzed reaction.</text>
</comment>
<dbReference type="UniPathway" id="UPA00034">
    <property type="reaction ID" value="UER00018"/>
</dbReference>
<dbReference type="EMBL" id="FNAD01000002">
    <property type="protein sequence ID" value="SDD22893.1"/>
    <property type="molecule type" value="Genomic_DNA"/>
</dbReference>
<comment type="pathway">
    <text evidence="9 13">Amino-acid biosynthesis; L-lysine biosynthesis via DAP pathway; (S)-tetrahydrodipicolinate from L-aspartate: step 4/4.</text>
</comment>
<feature type="active site" description="Proton donor" evidence="13">
    <location>
        <position position="135"/>
    </location>
</feature>
<dbReference type="GO" id="GO:0019877">
    <property type="term" value="P:diaminopimelate biosynthetic process"/>
    <property type="evidence" value="ECO:0007669"/>
    <property type="project" value="UniProtKB-UniRule"/>
</dbReference>
<dbReference type="Pfam" id="PF01113">
    <property type="entry name" value="DapB_N"/>
    <property type="match status" value="1"/>
</dbReference>
<feature type="binding site" evidence="13">
    <location>
        <begin position="141"/>
        <end position="142"/>
    </location>
    <ligand>
        <name>(S)-2,3,4,5-tetrahydrodipicolinate</name>
        <dbReference type="ChEBI" id="CHEBI:16845"/>
    </ligand>
</feature>
<keyword evidence="4 13" id="KW-0521">NADP</keyword>
<evidence type="ECO:0000256" key="6">
    <source>
        <dbReference type="ARBA" id="ARBA00023002"/>
    </source>
</evidence>
<protein>
    <recommendedName>
        <fullName evidence="10 13">4-hydroxy-tetrahydrodipicolinate reductase</fullName>
        <shortName evidence="13">HTPA reductase</shortName>
        <ecNumber evidence="10 13">1.17.1.8</ecNumber>
    </recommendedName>
</protein>
<keyword evidence="17" id="KW-1185">Reference proteome</keyword>
<dbReference type="PANTHER" id="PTHR20836:SF0">
    <property type="entry name" value="4-HYDROXY-TETRAHYDRODIPICOLINATE REDUCTASE 1, CHLOROPLASTIC-RELATED"/>
    <property type="match status" value="1"/>
</dbReference>
<dbReference type="FunFam" id="3.30.360.10:FF:000009">
    <property type="entry name" value="4-hydroxy-tetrahydrodipicolinate reductase"/>
    <property type="match status" value="1"/>
</dbReference>
<sequence length="244" mass="25456">MIKVGVLGAHGRMGRAVCEAVDAADDLELAATVGRDESLGKLAGVDVVVDFTLPDAVMDNLSWCVDHGVHTVVGVSGFDAKRLEAAREILAADPEVGSVIAPNFGIGAVLLMQFAAKAARHFDSAEIIEAHHPRKIDAPSGTAVHTARLIAAARAEAGLSDMPDATEVDPQGSRGAEVDGVRVHAIRSAGYVASQEVRFGGPGERFAISHDSLDRASFMPGVLLAVREVVKRPGLTVGIDDLLD</sequence>
<evidence type="ECO:0000256" key="11">
    <source>
        <dbReference type="ARBA" id="ARBA00049080"/>
    </source>
</evidence>
<comment type="catalytic activity">
    <reaction evidence="12 13">
        <text>(S)-2,3,4,5-tetrahydrodipicolinate + NAD(+) + H2O = (2S,4S)-4-hydroxy-2,3,4,5-tetrahydrodipicolinate + NADH + H(+)</text>
        <dbReference type="Rhea" id="RHEA:35323"/>
        <dbReference type="ChEBI" id="CHEBI:15377"/>
        <dbReference type="ChEBI" id="CHEBI:15378"/>
        <dbReference type="ChEBI" id="CHEBI:16845"/>
        <dbReference type="ChEBI" id="CHEBI:57540"/>
        <dbReference type="ChEBI" id="CHEBI:57945"/>
        <dbReference type="ChEBI" id="CHEBI:67139"/>
        <dbReference type="EC" id="1.17.1.8"/>
    </reaction>
</comment>
<feature type="binding site" evidence="13">
    <location>
        <position position="35"/>
    </location>
    <ligand>
        <name>NADP(+)</name>
        <dbReference type="ChEBI" id="CHEBI:58349"/>
    </ligand>
</feature>
<evidence type="ECO:0000313" key="17">
    <source>
        <dbReference type="Proteomes" id="UP000198949"/>
    </source>
</evidence>
<evidence type="ECO:0000256" key="10">
    <source>
        <dbReference type="ARBA" id="ARBA00038983"/>
    </source>
</evidence>
<dbReference type="PROSITE" id="PS01298">
    <property type="entry name" value="DAPB"/>
    <property type="match status" value="1"/>
</dbReference>
<dbReference type="Gene3D" id="3.40.50.720">
    <property type="entry name" value="NAD(P)-binding Rossmann-like Domain"/>
    <property type="match status" value="1"/>
</dbReference>
<feature type="active site" description="Proton donor/acceptor" evidence="13">
    <location>
        <position position="131"/>
    </location>
</feature>
<feature type="binding site" evidence="13">
    <location>
        <begin position="74"/>
        <end position="76"/>
    </location>
    <ligand>
        <name>NAD(+)</name>
        <dbReference type="ChEBI" id="CHEBI:57540"/>
    </ligand>
</feature>
<keyword evidence="3 13" id="KW-0028">Amino-acid biosynthesis</keyword>
<dbReference type="GO" id="GO:0016726">
    <property type="term" value="F:oxidoreductase activity, acting on CH or CH2 groups, NAD or NADP as acceptor"/>
    <property type="evidence" value="ECO:0007669"/>
    <property type="project" value="UniProtKB-UniRule"/>
</dbReference>
<dbReference type="GO" id="GO:0009089">
    <property type="term" value="P:lysine biosynthetic process via diaminopimelate"/>
    <property type="evidence" value="ECO:0007669"/>
    <property type="project" value="UniProtKB-UniRule"/>
</dbReference>
<evidence type="ECO:0000256" key="12">
    <source>
        <dbReference type="ARBA" id="ARBA00049396"/>
    </source>
</evidence>
<evidence type="ECO:0000256" key="9">
    <source>
        <dbReference type="ARBA" id="ARBA00037922"/>
    </source>
</evidence>
<dbReference type="InterPro" id="IPR000846">
    <property type="entry name" value="DapB_N"/>
</dbReference>
<feature type="binding site" evidence="13">
    <location>
        <begin position="101"/>
        <end position="104"/>
    </location>
    <ligand>
        <name>NAD(+)</name>
        <dbReference type="ChEBI" id="CHEBI:57540"/>
    </ligand>
</feature>